<sequence>MNFGEALEELKRGNCVARKGWNGKGIFIKLKKGESLNAPNNRFNEVMTHDFIYIDTTGLRTNNPNAPMDRVPWLASQTDMLADDWVVVE</sequence>
<protein>
    <submittedName>
        <fullName evidence="2">DUF2829 domain-containing protein</fullName>
    </submittedName>
</protein>
<dbReference type="Proteomes" id="UP000281061">
    <property type="component" value="Unassembled WGS sequence"/>
</dbReference>
<organism evidence="2 3">
    <name type="scientific">Lactiplantibacillus pentosus</name>
    <name type="common">Lactobacillus pentosus</name>
    <dbReference type="NCBI Taxonomy" id="1589"/>
    <lineage>
        <taxon>Bacteria</taxon>
        <taxon>Bacillati</taxon>
        <taxon>Bacillota</taxon>
        <taxon>Bacilli</taxon>
        <taxon>Lactobacillales</taxon>
        <taxon>Lactobacillaceae</taxon>
        <taxon>Lactiplantibacillus</taxon>
    </lineage>
</organism>
<dbReference type="AlphaFoldDB" id="A0AB37RIV6"/>
<gene>
    <name evidence="2" type="ORF">D6U17_07485</name>
</gene>
<accession>A0AB37RIV6</accession>
<name>A0AB37RIV6_LACPE</name>
<feature type="domain" description="Thoeris anti-defense 2-like" evidence="1">
    <location>
        <begin position="1"/>
        <end position="88"/>
    </location>
</feature>
<reference evidence="2 3" key="1">
    <citation type="submission" date="2018-10" db="EMBL/GenBank/DDBJ databases">
        <title>Genome sequences of five Lactobacillus pentosus strains isolated from brines of traditionally fermented spanish-style green table olives and differences between them.</title>
        <authorList>
            <person name="Jimenez Diaz R."/>
        </authorList>
    </citation>
    <scope>NUCLEOTIDE SEQUENCE [LARGE SCALE GENOMIC DNA]</scope>
    <source>
        <strain evidence="2 3">IG8</strain>
    </source>
</reference>
<evidence type="ECO:0000313" key="3">
    <source>
        <dbReference type="Proteomes" id="UP000281061"/>
    </source>
</evidence>
<dbReference type="InterPro" id="IPR021361">
    <property type="entry name" value="Tad2-like_dom"/>
</dbReference>
<dbReference type="EMBL" id="RDCL01000052">
    <property type="protein sequence ID" value="RMW55057.1"/>
    <property type="molecule type" value="Genomic_DNA"/>
</dbReference>
<evidence type="ECO:0000259" key="1">
    <source>
        <dbReference type="Pfam" id="PF11195"/>
    </source>
</evidence>
<evidence type="ECO:0000313" key="2">
    <source>
        <dbReference type="EMBL" id="RMW55057.1"/>
    </source>
</evidence>
<proteinExistence type="predicted"/>
<dbReference type="Pfam" id="PF11195">
    <property type="entry name" value="Tad2-like"/>
    <property type="match status" value="1"/>
</dbReference>
<comment type="caution">
    <text evidence="2">The sequence shown here is derived from an EMBL/GenBank/DDBJ whole genome shotgun (WGS) entry which is preliminary data.</text>
</comment>